<gene>
    <name evidence="1" type="ORF">DV515_00016610</name>
</gene>
<sequence length="90" mass="10096">MKQMKSQEWNQFNGINSIIINGITWIQGESKTVRMSPVAILASKLWCQDLPMDLSPQVHLWLGFTPNCGSLNALGTRSWASPDVQSKSYN</sequence>
<keyword evidence="2" id="KW-1185">Reference proteome</keyword>
<reference evidence="1 2" key="1">
    <citation type="journal article" date="2018" name="Proc. R. Soc. B">
        <title>A non-coding region near Follistatin controls head colour polymorphism in the Gouldian finch.</title>
        <authorList>
            <person name="Toomey M.B."/>
            <person name="Marques C.I."/>
            <person name="Andrade P."/>
            <person name="Araujo P.M."/>
            <person name="Sabatino S."/>
            <person name="Gazda M.A."/>
            <person name="Afonso S."/>
            <person name="Lopes R.J."/>
            <person name="Corbo J.C."/>
            <person name="Carneiro M."/>
        </authorList>
    </citation>
    <scope>NUCLEOTIDE SEQUENCE [LARGE SCALE GENOMIC DNA]</scope>
    <source>
        <strain evidence="1">Red01</strain>
        <tissue evidence="1">Muscle</tissue>
    </source>
</reference>
<dbReference type="EMBL" id="QUSF01000367">
    <property type="protein sequence ID" value="RLV82474.1"/>
    <property type="molecule type" value="Genomic_DNA"/>
</dbReference>
<protein>
    <submittedName>
        <fullName evidence="1">Uncharacterized protein</fullName>
    </submittedName>
</protein>
<comment type="caution">
    <text evidence="1">The sequence shown here is derived from an EMBL/GenBank/DDBJ whole genome shotgun (WGS) entry which is preliminary data.</text>
</comment>
<name>A0A3L8RRV0_CHLGU</name>
<accession>A0A3L8RRV0</accession>
<dbReference type="AlphaFoldDB" id="A0A3L8RRV0"/>
<organism evidence="1 2">
    <name type="scientific">Chloebia gouldiae</name>
    <name type="common">Gouldian finch</name>
    <name type="synonym">Erythrura gouldiae</name>
    <dbReference type="NCBI Taxonomy" id="44316"/>
    <lineage>
        <taxon>Eukaryota</taxon>
        <taxon>Metazoa</taxon>
        <taxon>Chordata</taxon>
        <taxon>Craniata</taxon>
        <taxon>Vertebrata</taxon>
        <taxon>Euteleostomi</taxon>
        <taxon>Archelosauria</taxon>
        <taxon>Archosauria</taxon>
        <taxon>Dinosauria</taxon>
        <taxon>Saurischia</taxon>
        <taxon>Theropoda</taxon>
        <taxon>Coelurosauria</taxon>
        <taxon>Aves</taxon>
        <taxon>Neognathae</taxon>
        <taxon>Neoaves</taxon>
        <taxon>Telluraves</taxon>
        <taxon>Australaves</taxon>
        <taxon>Passeriformes</taxon>
        <taxon>Passeroidea</taxon>
        <taxon>Passeridae</taxon>
        <taxon>Chloebia</taxon>
    </lineage>
</organism>
<dbReference type="Proteomes" id="UP000276834">
    <property type="component" value="Unassembled WGS sequence"/>
</dbReference>
<evidence type="ECO:0000313" key="1">
    <source>
        <dbReference type="EMBL" id="RLV82474.1"/>
    </source>
</evidence>
<evidence type="ECO:0000313" key="2">
    <source>
        <dbReference type="Proteomes" id="UP000276834"/>
    </source>
</evidence>
<proteinExistence type="predicted"/>